<protein>
    <recommendedName>
        <fullName evidence="3">Transporter</fullName>
    </recommendedName>
</protein>
<accession>A0ABR9BN14</accession>
<gene>
    <name evidence="1" type="ORF">IFO68_14770</name>
</gene>
<proteinExistence type="predicted"/>
<dbReference type="RefSeq" id="WP_192016610.1">
    <property type="nucleotide sequence ID" value="NZ_JACYTP010000009.1"/>
</dbReference>
<evidence type="ECO:0000313" key="2">
    <source>
        <dbReference type="Proteomes" id="UP000649768"/>
    </source>
</evidence>
<keyword evidence="2" id="KW-1185">Reference proteome</keyword>
<name>A0ABR9BN14_9GAMM</name>
<reference evidence="1 2" key="1">
    <citation type="submission" date="2020-09" db="EMBL/GenBank/DDBJ databases">
        <title>Photobacterium sp. CAU 1568 isolated from sand of Sido Beach.</title>
        <authorList>
            <person name="Kim W."/>
        </authorList>
    </citation>
    <scope>NUCLEOTIDE SEQUENCE [LARGE SCALE GENOMIC DNA]</scope>
    <source>
        <strain evidence="1 2">CAU 1568</strain>
    </source>
</reference>
<dbReference type="EMBL" id="JACYTP010000009">
    <property type="protein sequence ID" value="MBD8513944.1"/>
    <property type="molecule type" value="Genomic_DNA"/>
</dbReference>
<organism evidence="1 2">
    <name type="scientific">Photobacterium arenosum</name>
    <dbReference type="NCBI Taxonomy" id="2774143"/>
    <lineage>
        <taxon>Bacteria</taxon>
        <taxon>Pseudomonadati</taxon>
        <taxon>Pseudomonadota</taxon>
        <taxon>Gammaproteobacteria</taxon>
        <taxon>Vibrionales</taxon>
        <taxon>Vibrionaceae</taxon>
        <taxon>Photobacterium</taxon>
    </lineage>
</organism>
<evidence type="ECO:0000313" key="1">
    <source>
        <dbReference type="EMBL" id="MBD8513944.1"/>
    </source>
</evidence>
<comment type="caution">
    <text evidence="1">The sequence shown here is derived from an EMBL/GenBank/DDBJ whole genome shotgun (WGS) entry which is preliminary data.</text>
</comment>
<evidence type="ECO:0008006" key="3">
    <source>
        <dbReference type="Google" id="ProtNLM"/>
    </source>
</evidence>
<sequence length="242" mass="27047">MKTIHNNRFTIACLICLVAVSPAYGMGLRSFVALPVDKGGTVLRTTFEHISGLDTDVLSLSAAYGLTAEQTLLLGIPYRLSPGGADQHGDLSVLYRYMAWQQDSLTGTRRIGVLGGAIVPTEASRDAAIQSGFVFTHFQDRHEIDIDVLYQAGVEHRPNSGRYDISWQYRLLPEERPDWGIPPELNSVMEFNGRWREGGSLVHQLTAGVQWIHPTWVLEGGVIRDLNAAQNWHYLLSTRFHF</sequence>
<dbReference type="Proteomes" id="UP000649768">
    <property type="component" value="Unassembled WGS sequence"/>
</dbReference>